<dbReference type="EMBL" id="SRRO01000001">
    <property type="protein sequence ID" value="TGN63518.1"/>
    <property type="molecule type" value="Genomic_DNA"/>
</dbReference>
<gene>
    <name evidence="2" type="ORF">EXE59_05820</name>
</gene>
<dbReference type="CDD" id="cd03062">
    <property type="entry name" value="TRX_Fd_Sucrase"/>
    <property type="match status" value="1"/>
</dbReference>
<feature type="compositionally biased region" description="Basic and acidic residues" evidence="1">
    <location>
        <begin position="422"/>
        <end position="440"/>
    </location>
</feature>
<feature type="compositionally biased region" description="Low complexity" evidence="1">
    <location>
        <begin position="117"/>
        <end position="136"/>
    </location>
</feature>
<feature type="compositionally biased region" description="Basic and acidic residues" evidence="1">
    <location>
        <begin position="402"/>
        <end position="411"/>
    </location>
</feature>
<dbReference type="Proteomes" id="UP000297496">
    <property type="component" value="Unassembled WGS sequence"/>
</dbReference>
<proteinExistence type="predicted"/>
<organism evidence="2 3">
    <name type="scientific">Nocardioides eburneiflavus</name>
    <dbReference type="NCBI Taxonomy" id="2518372"/>
    <lineage>
        <taxon>Bacteria</taxon>
        <taxon>Bacillati</taxon>
        <taxon>Actinomycetota</taxon>
        <taxon>Actinomycetes</taxon>
        <taxon>Propionibacteriales</taxon>
        <taxon>Nocardioidaceae</taxon>
        <taxon>Nocardioides</taxon>
    </lineage>
</organism>
<feature type="compositionally biased region" description="Low complexity" evidence="1">
    <location>
        <begin position="1"/>
        <end position="20"/>
    </location>
</feature>
<accession>A0A4Z1CE37</accession>
<keyword evidence="3" id="KW-1185">Reference proteome</keyword>
<protein>
    <recommendedName>
        <fullName evidence="4">Sucrase ferredoxin</fullName>
    </recommendedName>
</protein>
<feature type="region of interest" description="Disordered" evidence="1">
    <location>
        <begin position="402"/>
        <end position="440"/>
    </location>
</feature>
<feature type="compositionally biased region" description="Polar residues" evidence="1">
    <location>
        <begin position="173"/>
        <end position="185"/>
    </location>
</feature>
<comment type="caution">
    <text evidence="2">The sequence shown here is derived from an EMBL/GenBank/DDBJ whole genome shotgun (WGS) entry which is preliminary data.</text>
</comment>
<sequence>MRAGRRAVTATGTGCAGPTGWDDPGRRLPGAPRRDLCVPAGGDRRASARGVGAWHGGPPRARPTGPLPRGQPSGPDPHRGAGHRTRRVDDRRRLRRAHRGGRPRPAVRRADGRPRRAALLLPGQGRGAAAGHRAPASVVVEPGHPPAAGLPRGVRHPGVDRRGGPDHRRQRPAGQSLTPVRQTSPVPDFRCSLASLTDDEPIVGTAPTDPEILLVECPGPWGRDAVADNRLPESVREHLAALDLKVFLLRRYDGSAGPGTRVFRASATDDGYAVRGTVLDRPEDLLDLDLDDPTALPAYDGPLWLVCTNGKRDRCCAELGRPIAGLLAQEWPEGTWETTHLGGHRFSGTLLALPSGLALGRLDTASALAACEAVARGEVPPGVTRGRAGRSGEEQVRELHVLGGGDPRDDVVAVPGPVRRQSCGDDKVKGTTHYDVRRAR</sequence>
<feature type="compositionally biased region" description="Basic and acidic residues" evidence="1">
    <location>
        <begin position="32"/>
        <end position="46"/>
    </location>
</feature>
<reference evidence="2 3" key="1">
    <citation type="submission" date="2019-04" db="EMBL/GenBank/DDBJ databases">
        <title>Three New Species of Nocardioides, Nocardioides euryhalodurans sp. nov., Nocardioides seonyuensis sp. nov. and Nocardioides eburneoflavus sp. nov. Isolated from Soil.</title>
        <authorList>
            <person name="Roh S.G."/>
            <person name="Lee C."/>
            <person name="Kim M.-K."/>
            <person name="Kim S.B."/>
        </authorList>
    </citation>
    <scope>NUCLEOTIDE SEQUENCE [LARGE SCALE GENOMIC DNA]</scope>
    <source>
        <strain evidence="2 3">MMS17-SY213</strain>
    </source>
</reference>
<evidence type="ECO:0000313" key="3">
    <source>
        <dbReference type="Proteomes" id="UP000297496"/>
    </source>
</evidence>
<name>A0A4Z1CE37_9ACTN</name>
<evidence type="ECO:0008006" key="4">
    <source>
        <dbReference type="Google" id="ProtNLM"/>
    </source>
</evidence>
<evidence type="ECO:0000256" key="1">
    <source>
        <dbReference type="SAM" id="MobiDB-lite"/>
    </source>
</evidence>
<feature type="region of interest" description="Disordered" evidence="1">
    <location>
        <begin position="1"/>
        <end position="186"/>
    </location>
</feature>
<dbReference type="InterPro" id="IPR009737">
    <property type="entry name" value="Aim32/Apd1-like"/>
</dbReference>
<feature type="compositionally biased region" description="Basic residues" evidence="1">
    <location>
        <begin position="93"/>
        <end position="107"/>
    </location>
</feature>
<dbReference type="OrthoDB" id="3399139at2"/>
<dbReference type="Pfam" id="PF06999">
    <property type="entry name" value="Suc_Fer-like"/>
    <property type="match status" value="1"/>
</dbReference>
<dbReference type="AlphaFoldDB" id="A0A4Z1CE37"/>
<evidence type="ECO:0000313" key="2">
    <source>
        <dbReference type="EMBL" id="TGN63518.1"/>
    </source>
</evidence>
<feature type="compositionally biased region" description="Basic and acidic residues" evidence="1">
    <location>
        <begin position="157"/>
        <end position="167"/>
    </location>
</feature>